<dbReference type="Pfam" id="PF14657">
    <property type="entry name" value="Arm-DNA-bind_4"/>
    <property type="match status" value="1"/>
</dbReference>
<dbReference type="InterPro" id="IPR050090">
    <property type="entry name" value="Tyrosine_recombinase_XerCD"/>
</dbReference>
<dbReference type="InterPro" id="IPR028259">
    <property type="entry name" value="AP2-like_int_N"/>
</dbReference>
<evidence type="ECO:0000259" key="5">
    <source>
        <dbReference type="PROSITE" id="PS51898"/>
    </source>
</evidence>
<reference evidence="7" key="3">
    <citation type="submission" date="2020-02" db="EMBL/GenBank/DDBJ databases">
        <authorList>
            <person name="Matsumoto Y."/>
            <person name="Kinjo T."/>
            <person name="Motooka D."/>
            <person name="Nabeya D."/>
            <person name="Jung N."/>
            <person name="Uechi K."/>
            <person name="Horii T."/>
            <person name="Iida T."/>
            <person name="Fujita J."/>
            <person name="Nakamura S."/>
        </authorList>
    </citation>
    <scope>NUCLEOTIDE SEQUENCE</scope>
    <source>
        <strain evidence="7">JCM 12687</strain>
    </source>
</reference>
<accession>A0A7I7W578</accession>
<evidence type="ECO:0000313" key="10">
    <source>
        <dbReference type="Proteomes" id="UP000467379"/>
    </source>
</evidence>
<dbReference type="Gene3D" id="1.10.150.130">
    <property type="match status" value="1"/>
</dbReference>
<feature type="domain" description="Core-binding (CB)" evidence="6">
    <location>
        <begin position="63"/>
        <end position="144"/>
    </location>
</feature>
<dbReference type="InterPro" id="IPR010998">
    <property type="entry name" value="Integrase_recombinase_N"/>
</dbReference>
<dbReference type="PROSITE" id="PS51898">
    <property type="entry name" value="TYR_RECOMBINASE"/>
    <property type="match status" value="1"/>
</dbReference>
<dbReference type="SUPFAM" id="SSF56349">
    <property type="entry name" value="DNA breaking-rejoining enzymes"/>
    <property type="match status" value="1"/>
</dbReference>
<dbReference type="GO" id="GO:0003677">
    <property type="term" value="F:DNA binding"/>
    <property type="evidence" value="ECO:0007669"/>
    <property type="project" value="UniProtKB-UniRule"/>
</dbReference>
<protein>
    <submittedName>
        <fullName evidence="8">Site-specific integrase</fullName>
    </submittedName>
</protein>
<reference evidence="7 10" key="2">
    <citation type="journal article" date="2019" name="Emerg. Microbes Infect.">
        <title>Comprehensive subspecies identification of 175 nontuberculous mycobacteria species based on 7547 genomic profiles.</title>
        <authorList>
            <person name="Matsumoto Y."/>
            <person name="Kinjo T."/>
            <person name="Motooka D."/>
            <person name="Nabeya D."/>
            <person name="Jung N."/>
            <person name="Uechi K."/>
            <person name="Horii T."/>
            <person name="Iida T."/>
            <person name="Fujita J."/>
            <person name="Nakamura S."/>
        </authorList>
    </citation>
    <scope>NUCLEOTIDE SEQUENCE [LARGE SCALE GENOMIC DNA]</scope>
    <source>
        <strain evidence="7 10">JCM 12687</strain>
    </source>
</reference>
<gene>
    <name evidence="8" type="ORF">BST20_22380</name>
    <name evidence="7" type="ORF">MBRA_17780</name>
</gene>
<evidence type="ECO:0000313" key="8">
    <source>
        <dbReference type="EMBL" id="ORA33614.1"/>
    </source>
</evidence>
<evidence type="ECO:0000313" key="7">
    <source>
        <dbReference type="EMBL" id="BBZ11583.1"/>
    </source>
</evidence>
<dbReference type="InterPro" id="IPR013762">
    <property type="entry name" value="Integrase-like_cat_sf"/>
</dbReference>
<dbReference type="GO" id="GO:0015074">
    <property type="term" value="P:DNA integration"/>
    <property type="evidence" value="ECO:0007669"/>
    <property type="project" value="InterPro"/>
</dbReference>
<keyword evidence="2 4" id="KW-0238">DNA-binding</keyword>
<dbReference type="CDD" id="cd00796">
    <property type="entry name" value="INT_Rci_Hp1_C"/>
    <property type="match status" value="1"/>
</dbReference>
<dbReference type="EMBL" id="AP022606">
    <property type="protein sequence ID" value="BBZ11583.1"/>
    <property type="molecule type" value="Genomic_DNA"/>
</dbReference>
<dbReference type="Proteomes" id="UP000467379">
    <property type="component" value="Chromosome"/>
</dbReference>
<dbReference type="RefSeq" id="WP_083133596.1">
    <property type="nucleotide sequence ID" value="NZ_AP022606.1"/>
</dbReference>
<evidence type="ECO:0000256" key="1">
    <source>
        <dbReference type="ARBA" id="ARBA00008857"/>
    </source>
</evidence>
<evidence type="ECO:0000313" key="9">
    <source>
        <dbReference type="Proteomes" id="UP000192441"/>
    </source>
</evidence>
<dbReference type="InterPro" id="IPR002104">
    <property type="entry name" value="Integrase_catalytic"/>
</dbReference>
<keyword evidence="10" id="KW-1185">Reference proteome</keyword>
<dbReference type="InterPro" id="IPR011010">
    <property type="entry name" value="DNA_brk_join_enz"/>
</dbReference>
<sequence length="370" mass="40597">MATIESYETSTGAKRYMVRYRTPQRTQTKKRGFKTKRDAQEFANTVEVEKMTGQYVAPSLGMITVGELAPAWLSRKESDVAPSNYRTLESAWRIHVKPAWGATRVADVDLAAVEQWIAKMRKGSGSTTVVRAYGVLAGILDDAVKSRRLAVNPSRGVENLPNKSGKRRVYLTIEDVARLAAESGHHRALVLTLAYTGIRWGEAVALRVRDVQFLRRRLSVHDNAVQLGVDHAVGQTKGRKERSVPVPQFVLDQLAVQCEGRKLDDLVFGDGTTYLPRPKSVDGWFAGAVKRAKVQTITPHDLRHTCASISISSGVNVLALSRMLGHKSAKVTLDTYADLFDTDLDAVAEALDLKCAHSVPKPRPADAAGA</sequence>
<dbReference type="GO" id="GO:0006310">
    <property type="term" value="P:DNA recombination"/>
    <property type="evidence" value="ECO:0007669"/>
    <property type="project" value="UniProtKB-KW"/>
</dbReference>
<organism evidence="8 9">
    <name type="scientific">Mycobacterium branderi</name>
    <dbReference type="NCBI Taxonomy" id="43348"/>
    <lineage>
        <taxon>Bacteria</taxon>
        <taxon>Bacillati</taxon>
        <taxon>Actinomycetota</taxon>
        <taxon>Actinomycetes</taxon>
        <taxon>Mycobacteriales</taxon>
        <taxon>Mycobacteriaceae</taxon>
        <taxon>Mycobacterium</taxon>
    </lineage>
</organism>
<dbReference type="PROSITE" id="PS51900">
    <property type="entry name" value="CB"/>
    <property type="match status" value="1"/>
</dbReference>
<dbReference type="InterPro" id="IPR044068">
    <property type="entry name" value="CB"/>
</dbReference>
<dbReference type="Pfam" id="PF00589">
    <property type="entry name" value="Phage_integrase"/>
    <property type="match status" value="1"/>
</dbReference>
<dbReference type="Gene3D" id="1.10.443.10">
    <property type="entry name" value="Intergrase catalytic core"/>
    <property type="match status" value="1"/>
</dbReference>
<keyword evidence="3" id="KW-0233">DNA recombination</keyword>
<evidence type="ECO:0000256" key="3">
    <source>
        <dbReference type="ARBA" id="ARBA00023172"/>
    </source>
</evidence>
<dbReference type="EMBL" id="MVHM01000018">
    <property type="protein sequence ID" value="ORA33614.1"/>
    <property type="molecule type" value="Genomic_DNA"/>
</dbReference>
<evidence type="ECO:0000256" key="4">
    <source>
        <dbReference type="PROSITE-ProRule" id="PRU01248"/>
    </source>
</evidence>
<dbReference type="AlphaFoldDB" id="A0A7I7W578"/>
<comment type="similarity">
    <text evidence="1">Belongs to the 'phage' integrase family.</text>
</comment>
<proteinExistence type="inferred from homology"/>
<evidence type="ECO:0000259" key="6">
    <source>
        <dbReference type="PROSITE" id="PS51900"/>
    </source>
</evidence>
<dbReference type="PANTHER" id="PTHR30349:SF64">
    <property type="entry name" value="PROPHAGE INTEGRASE INTD-RELATED"/>
    <property type="match status" value="1"/>
</dbReference>
<reference evidence="8 9" key="1">
    <citation type="submission" date="2016-12" db="EMBL/GenBank/DDBJ databases">
        <title>The new phylogeny of genus Mycobacterium.</title>
        <authorList>
            <person name="Tortoli E."/>
            <person name="Trovato A."/>
            <person name="Cirillo D.M."/>
        </authorList>
    </citation>
    <scope>NUCLEOTIDE SEQUENCE [LARGE SCALE GENOMIC DNA]</scope>
    <source>
        <strain evidence="8 9">DSM 44624</strain>
    </source>
</reference>
<evidence type="ECO:0000256" key="2">
    <source>
        <dbReference type="ARBA" id="ARBA00023125"/>
    </source>
</evidence>
<feature type="domain" description="Tyr recombinase" evidence="5">
    <location>
        <begin position="166"/>
        <end position="349"/>
    </location>
</feature>
<dbReference type="Proteomes" id="UP000192441">
    <property type="component" value="Unassembled WGS sequence"/>
</dbReference>
<dbReference type="PANTHER" id="PTHR30349">
    <property type="entry name" value="PHAGE INTEGRASE-RELATED"/>
    <property type="match status" value="1"/>
</dbReference>
<dbReference type="OrthoDB" id="1822491at2"/>
<name>A0A7I7W578_9MYCO</name>